<evidence type="ECO:0000313" key="1">
    <source>
        <dbReference type="EMBL" id="CAB5032962.1"/>
    </source>
</evidence>
<name>A0A6J7RWF6_9ZZZZ</name>
<accession>A0A6J7RWF6</accession>
<sequence length="40" mass="4799">MVHRYATILEARELIEQVANDLADVFIDNKKLPYERYPTY</sequence>
<gene>
    <name evidence="1" type="ORF">UFOPK4121_01590</name>
</gene>
<proteinExistence type="predicted"/>
<organism evidence="1">
    <name type="scientific">freshwater metagenome</name>
    <dbReference type="NCBI Taxonomy" id="449393"/>
    <lineage>
        <taxon>unclassified sequences</taxon>
        <taxon>metagenomes</taxon>
        <taxon>ecological metagenomes</taxon>
    </lineage>
</organism>
<protein>
    <submittedName>
        <fullName evidence="1">Unannotated protein</fullName>
    </submittedName>
</protein>
<dbReference type="AlphaFoldDB" id="A0A6J7RWF6"/>
<reference evidence="1" key="1">
    <citation type="submission" date="2020-05" db="EMBL/GenBank/DDBJ databases">
        <authorList>
            <person name="Chiriac C."/>
            <person name="Salcher M."/>
            <person name="Ghai R."/>
            <person name="Kavagutti S V."/>
        </authorList>
    </citation>
    <scope>NUCLEOTIDE SEQUENCE</scope>
</reference>
<dbReference type="EMBL" id="CAFBPQ010000085">
    <property type="protein sequence ID" value="CAB5032962.1"/>
    <property type="molecule type" value="Genomic_DNA"/>
</dbReference>